<gene>
    <name evidence="2" type="ORF">A3K06_01915</name>
</gene>
<evidence type="ECO:0000313" key="2">
    <source>
        <dbReference type="EMBL" id="OGE76356.1"/>
    </source>
</evidence>
<feature type="region of interest" description="Disordered" evidence="1">
    <location>
        <begin position="378"/>
        <end position="421"/>
    </location>
</feature>
<evidence type="ECO:0008006" key="4">
    <source>
        <dbReference type="Google" id="ProtNLM"/>
    </source>
</evidence>
<accession>A0A1F5NFB8</accession>
<feature type="compositionally biased region" description="Basic and acidic residues" evidence="1">
    <location>
        <begin position="339"/>
        <end position="350"/>
    </location>
</feature>
<feature type="region of interest" description="Disordered" evidence="1">
    <location>
        <begin position="336"/>
        <end position="363"/>
    </location>
</feature>
<reference evidence="2 3" key="1">
    <citation type="journal article" date="2016" name="Nat. Commun.">
        <title>Thousands of microbial genomes shed light on interconnected biogeochemical processes in an aquifer system.</title>
        <authorList>
            <person name="Anantharaman K."/>
            <person name="Brown C.T."/>
            <person name="Hug L.A."/>
            <person name="Sharon I."/>
            <person name="Castelle C.J."/>
            <person name="Probst A.J."/>
            <person name="Thomas B.C."/>
            <person name="Singh A."/>
            <person name="Wilkins M.J."/>
            <person name="Karaoz U."/>
            <person name="Brodie E.L."/>
            <person name="Williams K.H."/>
            <person name="Hubbard S.S."/>
            <person name="Banfield J.F."/>
        </authorList>
    </citation>
    <scope>NUCLEOTIDE SEQUENCE [LARGE SCALE GENOMIC DNA]</scope>
</reference>
<proteinExistence type="predicted"/>
<feature type="compositionally biased region" description="Low complexity" evidence="1">
    <location>
        <begin position="522"/>
        <end position="532"/>
    </location>
</feature>
<dbReference type="EMBL" id="MFEG01000010">
    <property type="protein sequence ID" value="OGE76356.1"/>
    <property type="molecule type" value="Genomic_DNA"/>
</dbReference>
<comment type="caution">
    <text evidence="2">The sequence shown here is derived from an EMBL/GenBank/DDBJ whole genome shotgun (WGS) entry which is preliminary data.</text>
</comment>
<feature type="compositionally biased region" description="Gly residues" evidence="1">
    <location>
        <begin position="500"/>
        <end position="521"/>
    </location>
</feature>
<feature type="region of interest" description="Disordered" evidence="1">
    <location>
        <begin position="433"/>
        <end position="472"/>
    </location>
</feature>
<dbReference type="Proteomes" id="UP000176547">
    <property type="component" value="Unassembled WGS sequence"/>
</dbReference>
<name>A0A1F5NFB8_9BACT</name>
<organism evidence="2 3">
    <name type="scientific">Candidatus Doudnabacteria bacterium RIFCSPHIGHO2_01_52_17</name>
    <dbReference type="NCBI Taxonomy" id="1817820"/>
    <lineage>
        <taxon>Bacteria</taxon>
        <taxon>Candidatus Doudnaibacteriota</taxon>
    </lineage>
</organism>
<feature type="compositionally biased region" description="Gly residues" evidence="1">
    <location>
        <begin position="396"/>
        <end position="420"/>
    </location>
</feature>
<protein>
    <recommendedName>
        <fullName evidence="4">PE-PGRS family protein</fullName>
    </recommendedName>
</protein>
<dbReference type="AlphaFoldDB" id="A0A1F5NFB8"/>
<sequence>MKNRLLWIVVALIIVAAGAIWFFTKRPTDVISADTTINGDYTVESGRRYLLKGGAALTVEGNLMVNGSMTCEDGPLRLVVKGDLVVNDELKCESNTAQNGIHIVAEQSLIIDGDAEIVSSGSVQFAESENLLADSEAELEALYQDAATDTGTGQRVGPLADEESVAMSAPVVRAFGARVKSGGFSLLPRAQATSHTVVIGGRFVIPTPPPGVRQIVVVNFPTAVGAELRNLEITGPDGRPGADDKGNSCTARGKDGEDAFRFLAYAGNITVNNFTLTMGGGGKGGDAETTKDCDPGIATGGKGGKGGNFKMIAGNQFRITGAFVVNPGKGGAGGAAIAHGKDGGPSEKGGDATATGGAGADNNKKLGIEGSVAGTENVQIGSLDGGPGADATANPGKGGDGLACKPGGPGGKGTATGGKGGDAKLTLAGSAVRAPGATDSGGDGGDARTHGGNGGKGGDCTPDAAGGNGGDGGSATAKFGVGGKAQVNGFDGTKLDETGGDGGNGGNGCPEGAGGKGGAGNPPGKDGAPGKNICVPPASGSQTAPPDTQIDQPPATDGGQTETKIKVDVIQYQGKYIPVASQLHKEPGHTADPSRSCPEEHWHSFEGIVVAADDTQIFEPADPCGFGYTSQYPVMQIEVQP</sequence>
<feature type="region of interest" description="Disordered" evidence="1">
    <location>
        <begin position="489"/>
        <end position="561"/>
    </location>
</feature>
<feature type="compositionally biased region" description="Polar residues" evidence="1">
    <location>
        <begin position="539"/>
        <end position="551"/>
    </location>
</feature>
<evidence type="ECO:0000256" key="1">
    <source>
        <dbReference type="SAM" id="MobiDB-lite"/>
    </source>
</evidence>
<evidence type="ECO:0000313" key="3">
    <source>
        <dbReference type="Proteomes" id="UP000176547"/>
    </source>
</evidence>